<sequence>MDDELNQLFYSKDLIEKQRYVLGGLSKFDEKDILLMGWGRSDSQKGFPITAKGLLKFLQRESVPAEWKKHFKLALGSGPNPWPMDDHGAGDFHKIKDIMYQIQQLDNGAYKQNFMYGNGFFPSRLVTAATYGIFTSRGEPQGLSCPEALQTATPSGSLNTGGAGEMIVTVGENAEKANGFKTPDAFMRNVEDLDWPEGTDLSKLTAEQIDDRRVELAAEQVADMFEDMAKVYYEQPEVYAKMVKNAGQSEFDWHNNHALNNGRSTLQLYEEDGFEISKGWEGRNKNPMKRLVGEFGGKFEELKRTVKKKAEEAVRTVSEPKGSKWNKAAAFITLGVIVLAGGGAYIYTKNKKPKEKVA</sequence>
<reference evidence="2" key="1">
    <citation type="submission" date="2020-10" db="EMBL/GenBank/DDBJ databases">
        <authorList>
            <person name="Gilroy R."/>
        </authorList>
    </citation>
    <scope>NUCLEOTIDE SEQUENCE</scope>
    <source>
        <strain evidence="2">10192</strain>
    </source>
</reference>
<dbReference type="SUPFAM" id="SSF53756">
    <property type="entry name" value="UDP-Glycosyltransferase/glycogen phosphorylase"/>
    <property type="match status" value="1"/>
</dbReference>
<proteinExistence type="predicted"/>
<dbReference type="Gene3D" id="3.40.50.2000">
    <property type="entry name" value="Glycogen Phosphorylase B"/>
    <property type="match status" value="1"/>
</dbReference>
<evidence type="ECO:0000313" key="3">
    <source>
        <dbReference type="Proteomes" id="UP000823632"/>
    </source>
</evidence>
<gene>
    <name evidence="2" type="ORF">IAC76_07640</name>
</gene>
<evidence type="ECO:0000313" key="2">
    <source>
        <dbReference type="EMBL" id="MBO8431244.1"/>
    </source>
</evidence>
<evidence type="ECO:0000256" key="1">
    <source>
        <dbReference type="SAM" id="Phobius"/>
    </source>
</evidence>
<reference evidence="2" key="2">
    <citation type="journal article" date="2021" name="PeerJ">
        <title>Extensive microbial diversity within the chicken gut microbiome revealed by metagenomics and culture.</title>
        <authorList>
            <person name="Gilroy R."/>
            <person name="Ravi A."/>
            <person name="Getino M."/>
            <person name="Pursley I."/>
            <person name="Horton D.L."/>
            <person name="Alikhan N.F."/>
            <person name="Baker D."/>
            <person name="Gharbi K."/>
            <person name="Hall N."/>
            <person name="Watson M."/>
            <person name="Adriaenssens E.M."/>
            <person name="Foster-Nyarko E."/>
            <person name="Jarju S."/>
            <person name="Secka A."/>
            <person name="Antonio M."/>
            <person name="Oren A."/>
            <person name="Chaudhuri R.R."/>
            <person name="La Ragione R."/>
            <person name="Hildebrand F."/>
            <person name="Pallen M.J."/>
        </authorList>
    </citation>
    <scope>NUCLEOTIDE SEQUENCE</scope>
    <source>
        <strain evidence="2">10192</strain>
    </source>
</reference>
<dbReference type="Proteomes" id="UP000823632">
    <property type="component" value="Unassembled WGS sequence"/>
</dbReference>
<keyword evidence="1" id="KW-0812">Transmembrane</keyword>
<keyword evidence="1" id="KW-1133">Transmembrane helix</keyword>
<name>A0A9D9DP22_9BACT</name>
<keyword evidence="1" id="KW-0472">Membrane</keyword>
<dbReference type="EMBL" id="JADIND010000170">
    <property type="protein sequence ID" value="MBO8431244.1"/>
    <property type="molecule type" value="Genomic_DNA"/>
</dbReference>
<organism evidence="2 3">
    <name type="scientific">Candidatus Scatousia excrementipullorum</name>
    <dbReference type="NCBI Taxonomy" id="2840936"/>
    <lineage>
        <taxon>Bacteria</taxon>
        <taxon>Candidatus Scatousia</taxon>
    </lineage>
</organism>
<feature type="transmembrane region" description="Helical" evidence="1">
    <location>
        <begin position="328"/>
        <end position="347"/>
    </location>
</feature>
<protein>
    <submittedName>
        <fullName evidence="2">Uncharacterized protein</fullName>
    </submittedName>
</protein>
<dbReference type="AlphaFoldDB" id="A0A9D9DP22"/>
<accession>A0A9D9DP22</accession>
<comment type="caution">
    <text evidence="2">The sequence shown here is derived from an EMBL/GenBank/DDBJ whole genome shotgun (WGS) entry which is preliminary data.</text>
</comment>